<evidence type="ECO:0000256" key="1">
    <source>
        <dbReference type="ARBA" id="ARBA00022649"/>
    </source>
</evidence>
<keyword evidence="6" id="KW-0800">Toxin</keyword>
<dbReference type="CDD" id="cd09873">
    <property type="entry name" value="PIN_Pae0151-like"/>
    <property type="match status" value="1"/>
</dbReference>
<comment type="cofactor">
    <cofactor evidence="6">
        <name>Mg(2+)</name>
        <dbReference type="ChEBI" id="CHEBI:18420"/>
    </cofactor>
</comment>
<organism evidence="8 9">
    <name type="scientific">Flexivirga oryzae</name>
    <dbReference type="NCBI Taxonomy" id="1794944"/>
    <lineage>
        <taxon>Bacteria</taxon>
        <taxon>Bacillati</taxon>
        <taxon>Actinomycetota</taxon>
        <taxon>Actinomycetes</taxon>
        <taxon>Micrococcales</taxon>
        <taxon>Dermacoccaceae</taxon>
        <taxon>Flexivirga</taxon>
    </lineage>
</organism>
<keyword evidence="3 6" id="KW-0479">Metal-binding</keyword>
<evidence type="ECO:0000256" key="2">
    <source>
        <dbReference type="ARBA" id="ARBA00022722"/>
    </source>
</evidence>
<comment type="caution">
    <text evidence="8">The sequence shown here is derived from an EMBL/GenBank/DDBJ whole genome shotgun (WGS) entry which is preliminary data.</text>
</comment>
<dbReference type="EMBL" id="JACHVQ010000001">
    <property type="protein sequence ID" value="MBB2890701.1"/>
    <property type="molecule type" value="Genomic_DNA"/>
</dbReference>
<dbReference type="EC" id="3.1.-.-" evidence="6"/>
<comment type="similarity">
    <text evidence="6">Belongs to the PINc/VapC protein family.</text>
</comment>
<feature type="domain" description="PIN" evidence="7">
    <location>
        <begin position="3"/>
        <end position="124"/>
    </location>
</feature>
<dbReference type="InterPro" id="IPR029060">
    <property type="entry name" value="PIN-like_dom_sf"/>
</dbReference>
<dbReference type="GO" id="GO:0090729">
    <property type="term" value="F:toxin activity"/>
    <property type="evidence" value="ECO:0007669"/>
    <property type="project" value="UniProtKB-KW"/>
</dbReference>
<evidence type="ECO:0000256" key="3">
    <source>
        <dbReference type="ARBA" id="ARBA00022723"/>
    </source>
</evidence>
<dbReference type="PANTHER" id="PTHR35901:SF1">
    <property type="entry name" value="EXONUCLEASE VAPC9"/>
    <property type="match status" value="1"/>
</dbReference>
<dbReference type="SUPFAM" id="SSF88723">
    <property type="entry name" value="PIN domain-like"/>
    <property type="match status" value="1"/>
</dbReference>
<dbReference type="GO" id="GO:0004540">
    <property type="term" value="F:RNA nuclease activity"/>
    <property type="evidence" value="ECO:0007669"/>
    <property type="project" value="InterPro"/>
</dbReference>
<dbReference type="InterPro" id="IPR044153">
    <property type="entry name" value="PIN_Pae0151-like"/>
</dbReference>
<reference evidence="8 9" key="1">
    <citation type="submission" date="2020-08" db="EMBL/GenBank/DDBJ databases">
        <title>Sequencing the genomes of 1000 actinobacteria strains.</title>
        <authorList>
            <person name="Klenk H.-P."/>
        </authorList>
    </citation>
    <scope>NUCLEOTIDE SEQUENCE [LARGE SCALE GENOMIC DNA]</scope>
    <source>
        <strain evidence="8 9">DSM 105369</strain>
    </source>
</reference>
<feature type="binding site" evidence="6">
    <location>
        <position position="99"/>
    </location>
    <ligand>
        <name>Mg(2+)</name>
        <dbReference type="ChEBI" id="CHEBI:18420"/>
    </ligand>
</feature>
<keyword evidence="1 6" id="KW-1277">Toxin-antitoxin system</keyword>
<dbReference type="HAMAP" id="MF_00265">
    <property type="entry name" value="VapC_Nob1"/>
    <property type="match status" value="1"/>
</dbReference>
<dbReference type="GO" id="GO:0016787">
    <property type="term" value="F:hydrolase activity"/>
    <property type="evidence" value="ECO:0007669"/>
    <property type="project" value="UniProtKB-KW"/>
</dbReference>
<feature type="binding site" evidence="6">
    <location>
        <position position="5"/>
    </location>
    <ligand>
        <name>Mg(2+)</name>
        <dbReference type="ChEBI" id="CHEBI:18420"/>
    </ligand>
</feature>
<protein>
    <recommendedName>
        <fullName evidence="6">Ribonuclease VapC</fullName>
        <shortName evidence="6">RNase VapC</shortName>
        <ecNumber evidence="6">3.1.-.-</ecNumber>
    </recommendedName>
    <alternativeName>
        <fullName evidence="6">Toxin VapC</fullName>
    </alternativeName>
</protein>
<dbReference type="Pfam" id="PF01850">
    <property type="entry name" value="PIN"/>
    <property type="match status" value="1"/>
</dbReference>
<dbReference type="Gene3D" id="3.40.50.1010">
    <property type="entry name" value="5'-nuclease"/>
    <property type="match status" value="1"/>
</dbReference>
<name>A0A839N7I5_9MICO</name>
<keyword evidence="9" id="KW-1185">Reference proteome</keyword>
<dbReference type="InterPro" id="IPR002716">
    <property type="entry name" value="PIN_dom"/>
</dbReference>
<evidence type="ECO:0000256" key="4">
    <source>
        <dbReference type="ARBA" id="ARBA00022801"/>
    </source>
</evidence>
<sequence length="134" mass="14506">MTVVDASIVVRLLLAGPDDSGLRERFGHERLVHAPALIDAEVTSAVRGLLLSTKAGTAITTSRAAAMITDFVDLPIARHPMVPLQSRVLELRSNFAAYDGFYVALAEALQTPLLTDDRKFGRAPGHDAEIETWP</sequence>
<evidence type="ECO:0000313" key="8">
    <source>
        <dbReference type="EMBL" id="MBB2890701.1"/>
    </source>
</evidence>
<dbReference type="GO" id="GO:0000287">
    <property type="term" value="F:magnesium ion binding"/>
    <property type="evidence" value="ECO:0007669"/>
    <property type="project" value="UniProtKB-UniRule"/>
</dbReference>
<keyword evidence="4 6" id="KW-0378">Hydrolase</keyword>
<dbReference type="Proteomes" id="UP000559182">
    <property type="component" value="Unassembled WGS sequence"/>
</dbReference>
<proteinExistence type="inferred from homology"/>
<dbReference type="InterPro" id="IPR051619">
    <property type="entry name" value="TypeII_TA_RNase_PINc/VapC"/>
</dbReference>
<keyword evidence="5 6" id="KW-0460">Magnesium</keyword>
<keyword evidence="2 6" id="KW-0540">Nuclease</keyword>
<dbReference type="InterPro" id="IPR022907">
    <property type="entry name" value="VapC_family"/>
</dbReference>
<accession>A0A839N7I5</accession>
<evidence type="ECO:0000313" key="9">
    <source>
        <dbReference type="Proteomes" id="UP000559182"/>
    </source>
</evidence>
<evidence type="ECO:0000256" key="6">
    <source>
        <dbReference type="HAMAP-Rule" id="MF_00265"/>
    </source>
</evidence>
<evidence type="ECO:0000256" key="5">
    <source>
        <dbReference type="ARBA" id="ARBA00022842"/>
    </source>
</evidence>
<dbReference type="AlphaFoldDB" id="A0A839N7I5"/>
<dbReference type="RefSeq" id="WP_183318988.1">
    <property type="nucleotide sequence ID" value="NZ_JACHVQ010000001.1"/>
</dbReference>
<evidence type="ECO:0000259" key="7">
    <source>
        <dbReference type="Pfam" id="PF01850"/>
    </source>
</evidence>
<dbReference type="PANTHER" id="PTHR35901">
    <property type="entry name" value="RIBONUCLEASE VAPC3"/>
    <property type="match status" value="1"/>
</dbReference>
<gene>
    <name evidence="6" type="primary">vapC</name>
    <name evidence="8" type="ORF">FHU39_000685</name>
</gene>
<comment type="function">
    <text evidence="6">Toxic component of a toxin-antitoxin (TA) system. An RNase.</text>
</comment>